<evidence type="ECO:0000313" key="1">
    <source>
        <dbReference type="EMBL" id="EGU36931.1"/>
    </source>
</evidence>
<dbReference type="AlphaFoldDB" id="F9S4C3"/>
<name>F9S4C3_9VIBR</name>
<reference evidence="1 2" key="1">
    <citation type="journal article" date="2012" name="Int. J. Syst. Evol. Microbiol.">
        <title>Vibrio caribbeanicus sp. nov., isolated from the marine sponge Scleritoderma cyanea.</title>
        <authorList>
            <person name="Hoffmann M."/>
            <person name="Monday S.R."/>
            <person name="Allard M.W."/>
            <person name="Strain E.A."/>
            <person name="Whittaker P."/>
            <person name="Naum M."/>
            <person name="McCarthy P.J."/>
            <person name="Lopez J.V."/>
            <person name="Fischer M."/>
            <person name="Brown E.W."/>
        </authorList>
    </citation>
    <scope>NUCLEOTIDE SEQUENCE [LARGE SCALE GENOMIC DNA]</scope>
    <source>
        <strain evidence="1 2">ATCC 700023</strain>
    </source>
</reference>
<dbReference type="Proteomes" id="UP000004605">
    <property type="component" value="Unassembled WGS sequence"/>
</dbReference>
<dbReference type="OrthoDB" id="9767864at2"/>
<dbReference type="InterPro" id="IPR052042">
    <property type="entry name" value="Tail_sheath_structural"/>
</dbReference>
<dbReference type="PANTHER" id="PTHR35861">
    <property type="match status" value="1"/>
</dbReference>
<dbReference type="RefSeq" id="WP_006713363.1">
    <property type="nucleotide sequence ID" value="NZ_AFWF01000196.1"/>
</dbReference>
<accession>F9S4C3</accession>
<keyword evidence="2" id="KW-1185">Reference proteome</keyword>
<gene>
    <name evidence="1" type="ORF">VII00023_08359</name>
</gene>
<comment type="caution">
    <text evidence="1">The sequence shown here is derived from an EMBL/GenBank/DDBJ whole genome shotgun (WGS) entry which is preliminary data.</text>
</comment>
<proteinExistence type="predicted"/>
<dbReference type="EMBL" id="AFWF01000196">
    <property type="protein sequence ID" value="EGU36931.1"/>
    <property type="molecule type" value="Genomic_DNA"/>
</dbReference>
<dbReference type="PANTHER" id="PTHR35861:SF1">
    <property type="entry name" value="PHAGE TAIL SHEATH PROTEIN"/>
    <property type="match status" value="1"/>
</dbReference>
<sequence length="439" mass="48184">MKHGVDTVEVVSGPTPILDVSSAIAGVFGNSQKANPGSIIKTLSFDEAKEKLGEGTLLNALERIYKYSERATVISYVLPPPIDSNPRSSKSNVKKSVVLPQEQSDLAIVNASSAEENAVAQAQVRLEQAKAADPELGFFLESLPLIRQTQAVYGFMPKVFLAPGLIDKPGAASQAVAAIRKTRGMWITEPPAGSTQEQARVFANGISDYRATCYYPRLKVLNNEGEIRLDWAAPSYAGLIIQMDKNLTGEPMETGYWCSPSNLKLVDAVASEHDLEYLPNDPDCDVVQLNKAGIVTTINFNGLRAFGNRSTAYPSKSDVMTFIAWRRTMDIIEEAIEKFAMQYLDRPMFTSPDDLANTLIGRVAESVNDYLREKIGESLVFGECFIKEEQNPLSNLMQGMIKFHYKATPAMVMESIEFEAEIYSQGLENALSQLLGGNS</sequence>
<protein>
    <submittedName>
        <fullName evidence="1">Bacteriophage tail sheath protein</fullName>
    </submittedName>
</protein>
<organism evidence="1 2">
    <name type="scientific">Vibrio ichthyoenteri ATCC 700023</name>
    <dbReference type="NCBI Taxonomy" id="870968"/>
    <lineage>
        <taxon>Bacteria</taxon>
        <taxon>Pseudomonadati</taxon>
        <taxon>Pseudomonadota</taxon>
        <taxon>Gammaproteobacteria</taxon>
        <taxon>Vibrionales</taxon>
        <taxon>Vibrionaceae</taxon>
        <taxon>Vibrio</taxon>
    </lineage>
</organism>
<evidence type="ECO:0000313" key="2">
    <source>
        <dbReference type="Proteomes" id="UP000004605"/>
    </source>
</evidence>